<name>A0A427YK82_9TREE</name>
<proteinExistence type="inferred from homology"/>
<evidence type="ECO:0000256" key="6">
    <source>
        <dbReference type="ARBA" id="ARBA00022792"/>
    </source>
</evidence>
<evidence type="ECO:0000256" key="1">
    <source>
        <dbReference type="ARBA" id="ARBA00004637"/>
    </source>
</evidence>
<evidence type="ECO:0000256" key="7">
    <source>
        <dbReference type="ARBA" id="ARBA00022927"/>
    </source>
</evidence>
<evidence type="ECO:0000256" key="4">
    <source>
        <dbReference type="ARBA" id="ARBA00020721"/>
    </source>
</evidence>
<dbReference type="AlphaFoldDB" id="A0A427YK82"/>
<dbReference type="OrthoDB" id="10262892at2759"/>
<dbReference type="STRING" id="1890683.A0A427YK82"/>
<dbReference type="PANTHER" id="PTHR12388:SF0">
    <property type="entry name" value="MITOCHONDRIAL IMPORT INNER MEMBRANE TRANSLOCASE SUBUNIT TIM16"/>
    <property type="match status" value="1"/>
</dbReference>
<keyword evidence="5" id="KW-0813">Transport</keyword>
<dbReference type="GO" id="GO:0005744">
    <property type="term" value="C:TIM23 mitochondrial import inner membrane translocase complex"/>
    <property type="evidence" value="ECO:0007669"/>
    <property type="project" value="InterPro"/>
</dbReference>
<comment type="similarity">
    <text evidence="2">Belongs to the TIM16/PAM16 family.</text>
</comment>
<keyword evidence="10" id="KW-0472">Membrane</keyword>
<evidence type="ECO:0000256" key="5">
    <source>
        <dbReference type="ARBA" id="ARBA00022448"/>
    </source>
</evidence>
<feature type="compositionally biased region" description="Gly residues" evidence="13">
    <location>
        <begin position="141"/>
        <end position="153"/>
    </location>
</feature>
<dbReference type="Pfam" id="PF03656">
    <property type="entry name" value="Pam16"/>
    <property type="match status" value="1"/>
</dbReference>
<evidence type="ECO:0000313" key="14">
    <source>
        <dbReference type="EMBL" id="RSH91508.1"/>
    </source>
</evidence>
<dbReference type="PANTHER" id="PTHR12388">
    <property type="entry name" value="MITOCHONDRIA ASSOCIATED GRANULOCYTE MACROPHAGE CSF SIGNALING MOLECULE"/>
    <property type="match status" value="1"/>
</dbReference>
<evidence type="ECO:0000313" key="15">
    <source>
        <dbReference type="Proteomes" id="UP000279259"/>
    </source>
</evidence>
<dbReference type="EMBL" id="RSCD01000008">
    <property type="protein sequence ID" value="RSH91508.1"/>
    <property type="molecule type" value="Genomic_DNA"/>
</dbReference>
<reference evidence="14 15" key="1">
    <citation type="submission" date="2018-11" db="EMBL/GenBank/DDBJ databases">
        <title>Genome sequence of Saitozyma podzolica DSM 27192.</title>
        <authorList>
            <person name="Aliyu H."/>
            <person name="Gorte O."/>
            <person name="Ochsenreither K."/>
        </authorList>
    </citation>
    <scope>NUCLEOTIDE SEQUENCE [LARGE SCALE GENOMIC DNA]</scope>
    <source>
        <strain evidence="14 15">DSM 27192</strain>
    </source>
</reference>
<dbReference type="Gene3D" id="1.10.287.110">
    <property type="entry name" value="DnaJ domain"/>
    <property type="match status" value="1"/>
</dbReference>
<sequence>MSAPRIIAEMVVTGIRVLGKATAAAGQQAVRNFKHKPEGAPSSAPVGTGSSKSQITSQLQMSLDEAHQILNVKKDEPMDVIQKSYERIFKANGPPPEPAPSASGKQPAGAARKKGTTHSHYLQSKVFRALERIQAERGELPGSGPGAGTGTGTGAAANGAAAAGEGSAASAAGSTGAGGAAGGASEAAGR</sequence>
<dbReference type="InterPro" id="IPR005341">
    <property type="entry name" value="Tim16"/>
</dbReference>
<accession>A0A427YK82</accession>
<keyword evidence="8" id="KW-0811">Translocation</keyword>
<evidence type="ECO:0000256" key="11">
    <source>
        <dbReference type="ARBA" id="ARBA00030422"/>
    </source>
</evidence>
<evidence type="ECO:0000256" key="2">
    <source>
        <dbReference type="ARBA" id="ARBA00008817"/>
    </source>
</evidence>
<keyword evidence="7" id="KW-0653">Protein transport</keyword>
<evidence type="ECO:0000256" key="9">
    <source>
        <dbReference type="ARBA" id="ARBA00023128"/>
    </source>
</evidence>
<protein>
    <recommendedName>
        <fullName evidence="4">Mitochondrial import inner membrane translocase subunit TIM16</fullName>
    </recommendedName>
    <alternativeName>
        <fullName evidence="3">Mitochondrial import inner membrane translocase subunit tim16</fullName>
    </alternativeName>
    <alternativeName>
        <fullName evidence="11 12">Presequence translocated-associated motor subunit PAM16</fullName>
    </alternativeName>
</protein>
<evidence type="ECO:0000256" key="10">
    <source>
        <dbReference type="ARBA" id="ARBA00023136"/>
    </source>
</evidence>
<feature type="region of interest" description="Disordered" evidence="13">
    <location>
        <begin position="84"/>
        <end position="190"/>
    </location>
</feature>
<evidence type="ECO:0000256" key="13">
    <source>
        <dbReference type="SAM" id="MobiDB-lite"/>
    </source>
</evidence>
<feature type="compositionally biased region" description="Basic and acidic residues" evidence="13">
    <location>
        <begin position="128"/>
        <end position="139"/>
    </location>
</feature>
<keyword evidence="6" id="KW-0999">Mitochondrion inner membrane</keyword>
<keyword evidence="9" id="KW-0496">Mitochondrion</keyword>
<comment type="subcellular location">
    <subcellularLocation>
        <location evidence="1">Mitochondrion inner membrane</location>
        <topology evidence="1">Peripheral membrane protein</topology>
    </subcellularLocation>
</comment>
<dbReference type="Proteomes" id="UP000279259">
    <property type="component" value="Unassembled WGS sequence"/>
</dbReference>
<evidence type="ECO:0000256" key="8">
    <source>
        <dbReference type="ARBA" id="ARBA00023010"/>
    </source>
</evidence>
<dbReference type="InterPro" id="IPR036869">
    <property type="entry name" value="J_dom_sf"/>
</dbReference>
<comment type="caution">
    <text evidence="14">The sequence shown here is derived from an EMBL/GenBank/DDBJ whole genome shotgun (WGS) entry which is preliminary data.</text>
</comment>
<evidence type="ECO:0000256" key="3">
    <source>
        <dbReference type="ARBA" id="ARBA00013571"/>
    </source>
</evidence>
<feature type="region of interest" description="Disordered" evidence="13">
    <location>
        <begin position="33"/>
        <end position="56"/>
    </location>
</feature>
<dbReference type="GO" id="GO:0030150">
    <property type="term" value="P:protein import into mitochondrial matrix"/>
    <property type="evidence" value="ECO:0007669"/>
    <property type="project" value="InterPro"/>
</dbReference>
<evidence type="ECO:0000256" key="12">
    <source>
        <dbReference type="ARBA" id="ARBA00031407"/>
    </source>
</evidence>
<organism evidence="14 15">
    <name type="scientific">Saitozyma podzolica</name>
    <dbReference type="NCBI Taxonomy" id="1890683"/>
    <lineage>
        <taxon>Eukaryota</taxon>
        <taxon>Fungi</taxon>
        <taxon>Dikarya</taxon>
        <taxon>Basidiomycota</taxon>
        <taxon>Agaricomycotina</taxon>
        <taxon>Tremellomycetes</taxon>
        <taxon>Tremellales</taxon>
        <taxon>Trimorphomycetaceae</taxon>
        <taxon>Saitozyma</taxon>
    </lineage>
</organism>
<keyword evidence="15" id="KW-1185">Reference proteome</keyword>
<feature type="compositionally biased region" description="Low complexity" evidence="13">
    <location>
        <begin position="154"/>
        <end position="174"/>
    </location>
</feature>
<gene>
    <name evidence="14" type="ORF">EHS25_009807</name>
</gene>